<protein>
    <submittedName>
        <fullName evidence="2">Uncharacterized protein</fullName>
    </submittedName>
</protein>
<evidence type="ECO:0000256" key="1">
    <source>
        <dbReference type="SAM" id="Phobius"/>
    </source>
</evidence>
<dbReference type="AlphaFoldDB" id="A0A844XFX5"/>
<keyword evidence="3" id="KW-1185">Reference proteome</keyword>
<gene>
    <name evidence="2" type="ORF">GRF63_10965</name>
</gene>
<feature type="transmembrane region" description="Helical" evidence="1">
    <location>
        <begin position="75"/>
        <end position="95"/>
    </location>
</feature>
<reference evidence="2 3" key="1">
    <citation type="submission" date="2019-12" db="EMBL/GenBank/DDBJ databases">
        <authorList>
            <person name="Lee S.D."/>
        </authorList>
    </citation>
    <scope>NUCLEOTIDE SEQUENCE [LARGE SCALE GENOMIC DNA]</scope>
    <source>
        <strain evidence="2 3">GH3-10</strain>
    </source>
</reference>
<proteinExistence type="predicted"/>
<comment type="caution">
    <text evidence="2">The sequence shown here is derived from an EMBL/GenBank/DDBJ whole genome shotgun (WGS) entry which is preliminary data.</text>
</comment>
<name>A0A844XFX5_9SPHN</name>
<keyword evidence="1" id="KW-1133">Transmembrane helix</keyword>
<evidence type="ECO:0000313" key="3">
    <source>
        <dbReference type="Proteomes" id="UP000461409"/>
    </source>
</evidence>
<evidence type="ECO:0000313" key="2">
    <source>
        <dbReference type="EMBL" id="MWV28425.1"/>
    </source>
</evidence>
<dbReference type="Proteomes" id="UP000461409">
    <property type="component" value="Unassembled WGS sequence"/>
</dbReference>
<feature type="transmembrane region" description="Helical" evidence="1">
    <location>
        <begin position="21"/>
        <end position="39"/>
    </location>
</feature>
<accession>A0A844XFX5</accession>
<dbReference type="EMBL" id="WUBR01000002">
    <property type="protein sequence ID" value="MWV28425.1"/>
    <property type="molecule type" value="Genomic_DNA"/>
</dbReference>
<organism evidence="2 3">
    <name type="scientific">Aurantiacibacter rhizosphaerae</name>
    <dbReference type="NCBI Taxonomy" id="2691582"/>
    <lineage>
        <taxon>Bacteria</taxon>
        <taxon>Pseudomonadati</taxon>
        <taxon>Pseudomonadota</taxon>
        <taxon>Alphaproteobacteria</taxon>
        <taxon>Sphingomonadales</taxon>
        <taxon>Erythrobacteraceae</taxon>
        <taxon>Aurantiacibacter</taxon>
    </lineage>
</organism>
<sequence>MVIVAALALYAQMRGDKPERIVAMVIVAGVLIDRIGHAFLDYGQFLRFSPLRLALDCLQGAGFFYVALRANRVWPIWIAAAQLVAIMGGLAPLAYSTGHRHAYWALTQLPIFVQLIALGIGTAAHSGRVRRYGTYSAWTPKVPQLDQLNEKHFQNG</sequence>
<reference evidence="2 3" key="2">
    <citation type="submission" date="2020-02" db="EMBL/GenBank/DDBJ databases">
        <title>Erythrobacter dongmakensis sp. nov., isolated from a tidal mudflat.</title>
        <authorList>
            <person name="Kim I.S."/>
        </authorList>
    </citation>
    <scope>NUCLEOTIDE SEQUENCE [LARGE SCALE GENOMIC DNA]</scope>
    <source>
        <strain evidence="2 3">GH3-10</strain>
    </source>
</reference>
<feature type="transmembrane region" description="Helical" evidence="1">
    <location>
        <begin position="101"/>
        <end position="121"/>
    </location>
</feature>
<keyword evidence="1" id="KW-0472">Membrane</keyword>
<keyword evidence="1" id="KW-0812">Transmembrane</keyword>